<feature type="transmembrane region" description="Helical" evidence="1">
    <location>
        <begin position="69"/>
        <end position="94"/>
    </location>
</feature>
<feature type="transmembrane region" description="Helical" evidence="1">
    <location>
        <begin position="258"/>
        <end position="278"/>
    </location>
</feature>
<evidence type="ECO:0000256" key="1">
    <source>
        <dbReference type="SAM" id="Phobius"/>
    </source>
</evidence>
<feature type="transmembrane region" description="Helical" evidence="1">
    <location>
        <begin position="177"/>
        <end position="200"/>
    </location>
</feature>
<accession>A0A1C7LWF4</accession>
<feature type="transmembrane region" description="Helical" evidence="1">
    <location>
        <begin position="106"/>
        <end position="131"/>
    </location>
</feature>
<dbReference type="PANTHER" id="PTHR40465:SF1">
    <property type="entry name" value="DUF6534 DOMAIN-CONTAINING PROTEIN"/>
    <property type="match status" value="1"/>
</dbReference>
<evidence type="ECO:0000313" key="3">
    <source>
        <dbReference type="EMBL" id="OBZ68982.1"/>
    </source>
</evidence>
<sequence length="409" mass="45645">MFLFEDLYLYASGSSLKSIGAEVSTGDDSIKWRRAAPLNGSAIYIPCSSQLRLSHPTAMVGLNDIGDSFGVILLSTIINAVFYGITVLQSLYYFDKFSEDSWSLKLVVLLVWVLDTITLVLDSHVCYHYLIVNYENPIALQFQVWSAELETAITFTVVFVVQLFFVIRIWKVGNGQWLLPICIALAAGGAFEITVAVFRFKLWTDTLGPVVTTPVQVNSILETVTDISITVVLCWLLCREKRVGRRNFRTSNIIINRWIIFLVNRGAVAALVQIFILIAKLRWPQTLIWVAFHNTVSRVYSNSMLATLNSRVVLRGIATSFENPSSSVVRTPGVGDRSIAVSNGRVTTLQFAPPRIDSMEPNMQTIDLADLASTLEQYPRPMGMLDMDNASKVDVRIWLGNTCDNAPMV</sequence>
<dbReference type="AlphaFoldDB" id="A0A1C7LWF4"/>
<keyword evidence="1" id="KW-1133">Transmembrane helix</keyword>
<dbReference type="InterPro" id="IPR045339">
    <property type="entry name" value="DUF6534"/>
</dbReference>
<feature type="transmembrane region" description="Helical" evidence="1">
    <location>
        <begin position="220"/>
        <end position="238"/>
    </location>
</feature>
<proteinExistence type="predicted"/>
<dbReference type="PANTHER" id="PTHR40465">
    <property type="entry name" value="CHROMOSOME 1, WHOLE GENOME SHOTGUN SEQUENCE"/>
    <property type="match status" value="1"/>
</dbReference>
<keyword evidence="1" id="KW-0812">Transmembrane</keyword>
<dbReference type="Pfam" id="PF20152">
    <property type="entry name" value="DUF6534"/>
    <property type="match status" value="1"/>
</dbReference>
<evidence type="ECO:0000313" key="4">
    <source>
        <dbReference type="Proteomes" id="UP000092993"/>
    </source>
</evidence>
<comment type="caution">
    <text evidence="3">The sequence shown here is derived from an EMBL/GenBank/DDBJ whole genome shotgun (WGS) entry which is preliminary data.</text>
</comment>
<reference evidence="3 4" key="1">
    <citation type="submission" date="2016-03" db="EMBL/GenBank/DDBJ databases">
        <title>Whole genome sequencing of Grifola frondosa 9006-11.</title>
        <authorList>
            <person name="Min B."/>
            <person name="Park H."/>
            <person name="Kim J.-G."/>
            <person name="Cho H."/>
            <person name="Oh Y.-L."/>
            <person name="Kong W.-S."/>
            <person name="Choi I.-G."/>
        </authorList>
    </citation>
    <scope>NUCLEOTIDE SEQUENCE [LARGE SCALE GENOMIC DNA]</scope>
    <source>
        <strain evidence="3 4">9006-11</strain>
    </source>
</reference>
<protein>
    <recommendedName>
        <fullName evidence="2">DUF6534 domain-containing protein</fullName>
    </recommendedName>
</protein>
<dbReference type="Proteomes" id="UP000092993">
    <property type="component" value="Unassembled WGS sequence"/>
</dbReference>
<feature type="transmembrane region" description="Helical" evidence="1">
    <location>
        <begin position="151"/>
        <end position="170"/>
    </location>
</feature>
<organism evidence="3 4">
    <name type="scientific">Grifola frondosa</name>
    <name type="common">Maitake</name>
    <name type="synonym">Polyporus frondosus</name>
    <dbReference type="NCBI Taxonomy" id="5627"/>
    <lineage>
        <taxon>Eukaryota</taxon>
        <taxon>Fungi</taxon>
        <taxon>Dikarya</taxon>
        <taxon>Basidiomycota</taxon>
        <taxon>Agaricomycotina</taxon>
        <taxon>Agaricomycetes</taxon>
        <taxon>Polyporales</taxon>
        <taxon>Grifolaceae</taxon>
        <taxon>Grifola</taxon>
    </lineage>
</organism>
<gene>
    <name evidence="3" type="ORF">A0H81_11086</name>
</gene>
<keyword evidence="4" id="KW-1185">Reference proteome</keyword>
<dbReference type="OrthoDB" id="2797442at2759"/>
<evidence type="ECO:0000259" key="2">
    <source>
        <dbReference type="Pfam" id="PF20152"/>
    </source>
</evidence>
<dbReference type="OMA" id="IGITITW"/>
<dbReference type="EMBL" id="LUGG01000019">
    <property type="protein sequence ID" value="OBZ68982.1"/>
    <property type="molecule type" value="Genomic_DNA"/>
</dbReference>
<keyword evidence="1" id="KW-0472">Membrane</keyword>
<feature type="domain" description="DUF6534" evidence="2">
    <location>
        <begin position="223"/>
        <end position="311"/>
    </location>
</feature>
<name>A0A1C7LWF4_GRIFR</name>